<sequence>MSAVAFPLELVVDRYYLKDVLRAVLHSIIFHRSFEVIRPREVDIEQLGVTYVCSEDAEVENTIEDKVAALVRTVDAPGASNKVQLAVMFFERRPKKAKSWFAKSEPEVCWE</sequence>
<dbReference type="AlphaFoldDB" id="A0AAD5S5Q8"/>
<gene>
    <name evidence="4" type="ORF">HK097_000349</name>
</gene>
<dbReference type="Proteomes" id="UP001212841">
    <property type="component" value="Unassembled WGS sequence"/>
</dbReference>
<comment type="caution">
    <text evidence="4">The sequence shown here is derived from an EMBL/GenBank/DDBJ whole genome shotgun (WGS) entry which is preliminary data.</text>
</comment>
<dbReference type="GO" id="GO:0000407">
    <property type="term" value="C:phagophore assembly site"/>
    <property type="evidence" value="ECO:0007669"/>
    <property type="project" value="TreeGrafter"/>
</dbReference>
<accession>A0AAD5S5Q8</accession>
<dbReference type="PANTHER" id="PTHR13292:SF0">
    <property type="entry name" value="AUTOPHAGY-RELATED PROTEIN 101"/>
    <property type="match status" value="1"/>
</dbReference>
<feature type="non-terminal residue" evidence="4">
    <location>
        <position position="1"/>
    </location>
</feature>
<proteinExistence type="inferred from homology"/>
<protein>
    <recommendedName>
        <fullName evidence="2">Autophagy-related protein 101</fullName>
    </recommendedName>
</protein>
<dbReference type="GO" id="GO:0000045">
    <property type="term" value="P:autophagosome assembly"/>
    <property type="evidence" value="ECO:0007669"/>
    <property type="project" value="TreeGrafter"/>
</dbReference>
<dbReference type="Pfam" id="PF07855">
    <property type="entry name" value="ATG101"/>
    <property type="match status" value="1"/>
</dbReference>
<dbReference type="EMBL" id="JADGJD010001051">
    <property type="protein sequence ID" value="KAJ3046978.1"/>
    <property type="molecule type" value="Genomic_DNA"/>
</dbReference>
<dbReference type="InterPro" id="IPR012445">
    <property type="entry name" value="ATG101"/>
</dbReference>
<evidence type="ECO:0000256" key="1">
    <source>
        <dbReference type="ARBA" id="ARBA00007130"/>
    </source>
</evidence>
<organism evidence="4 5">
    <name type="scientific">Rhizophlyctis rosea</name>
    <dbReference type="NCBI Taxonomy" id="64517"/>
    <lineage>
        <taxon>Eukaryota</taxon>
        <taxon>Fungi</taxon>
        <taxon>Fungi incertae sedis</taxon>
        <taxon>Chytridiomycota</taxon>
        <taxon>Chytridiomycota incertae sedis</taxon>
        <taxon>Chytridiomycetes</taxon>
        <taxon>Rhizophlyctidales</taxon>
        <taxon>Rhizophlyctidaceae</taxon>
        <taxon>Rhizophlyctis</taxon>
    </lineage>
</organism>
<evidence type="ECO:0000313" key="5">
    <source>
        <dbReference type="Proteomes" id="UP001212841"/>
    </source>
</evidence>
<comment type="similarity">
    <text evidence="1">Belongs to the ATG101 family.</text>
</comment>
<dbReference type="GO" id="GO:1990316">
    <property type="term" value="C:Atg1/ULK1 kinase complex"/>
    <property type="evidence" value="ECO:0007669"/>
    <property type="project" value="TreeGrafter"/>
</dbReference>
<evidence type="ECO:0000256" key="2">
    <source>
        <dbReference type="ARBA" id="ARBA00018874"/>
    </source>
</evidence>
<evidence type="ECO:0000313" key="4">
    <source>
        <dbReference type="EMBL" id="KAJ3046978.1"/>
    </source>
</evidence>
<dbReference type="GO" id="GO:0019901">
    <property type="term" value="F:protein kinase binding"/>
    <property type="evidence" value="ECO:0007669"/>
    <property type="project" value="TreeGrafter"/>
</dbReference>
<name>A0AAD5S5Q8_9FUNG</name>
<keyword evidence="5" id="KW-1185">Reference proteome</keyword>
<dbReference type="PANTHER" id="PTHR13292">
    <property type="entry name" value="AUTOPHAGY-RELATED PROTEIN 101"/>
    <property type="match status" value="1"/>
</dbReference>
<keyword evidence="3" id="KW-0072">Autophagy</keyword>
<reference evidence="4" key="1">
    <citation type="submission" date="2020-05" db="EMBL/GenBank/DDBJ databases">
        <title>Phylogenomic resolution of chytrid fungi.</title>
        <authorList>
            <person name="Stajich J.E."/>
            <person name="Amses K."/>
            <person name="Simmons R."/>
            <person name="Seto K."/>
            <person name="Myers J."/>
            <person name="Bonds A."/>
            <person name="Quandt C.A."/>
            <person name="Barry K."/>
            <person name="Liu P."/>
            <person name="Grigoriev I."/>
            <person name="Longcore J.E."/>
            <person name="James T.Y."/>
        </authorList>
    </citation>
    <scope>NUCLEOTIDE SEQUENCE</scope>
    <source>
        <strain evidence="4">JEL0318</strain>
    </source>
</reference>
<evidence type="ECO:0000256" key="3">
    <source>
        <dbReference type="ARBA" id="ARBA00023006"/>
    </source>
</evidence>